<protein>
    <submittedName>
        <fullName evidence="2">Uncharacterized protein</fullName>
    </submittedName>
</protein>
<proteinExistence type="predicted"/>
<feature type="compositionally biased region" description="Polar residues" evidence="1">
    <location>
        <begin position="48"/>
        <end position="58"/>
    </location>
</feature>
<feature type="region of interest" description="Disordered" evidence="1">
    <location>
        <begin position="1"/>
        <end position="22"/>
    </location>
</feature>
<evidence type="ECO:0000313" key="2">
    <source>
        <dbReference type="EMBL" id="JAA78928.1"/>
    </source>
</evidence>
<feature type="compositionally biased region" description="Low complexity" evidence="1">
    <location>
        <begin position="59"/>
        <end position="73"/>
    </location>
</feature>
<evidence type="ECO:0000256" key="1">
    <source>
        <dbReference type="SAM" id="MobiDB-lite"/>
    </source>
</evidence>
<organism evidence="2">
    <name type="scientific">Pararge aegeria</name>
    <name type="common">speckled wood butterfly</name>
    <dbReference type="NCBI Taxonomy" id="116150"/>
    <lineage>
        <taxon>Eukaryota</taxon>
        <taxon>Metazoa</taxon>
        <taxon>Ecdysozoa</taxon>
        <taxon>Arthropoda</taxon>
        <taxon>Hexapoda</taxon>
        <taxon>Insecta</taxon>
        <taxon>Pterygota</taxon>
        <taxon>Neoptera</taxon>
        <taxon>Endopterygota</taxon>
        <taxon>Lepidoptera</taxon>
        <taxon>Glossata</taxon>
        <taxon>Ditrysia</taxon>
        <taxon>Papilionoidea</taxon>
        <taxon>Nymphalidae</taxon>
        <taxon>Satyrinae</taxon>
        <taxon>Satyrini</taxon>
        <taxon>Parargina</taxon>
        <taxon>Pararge</taxon>
    </lineage>
</organism>
<feature type="non-terminal residue" evidence="2">
    <location>
        <position position="73"/>
    </location>
</feature>
<feature type="region of interest" description="Disordered" evidence="1">
    <location>
        <begin position="48"/>
        <end position="73"/>
    </location>
</feature>
<dbReference type="AlphaFoldDB" id="S4NTM7"/>
<reference evidence="2" key="2">
    <citation type="submission" date="2013-05" db="EMBL/GenBank/DDBJ databases">
        <authorList>
            <person name="Carter J.-M."/>
            <person name="Baker S.C."/>
            <person name="Pink R."/>
            <person name="Carter D.R.F."/>
            <person name="Collins A."/>
            <person name="Tomlin J."/>
            <person name="Gibbs M."/>
            <person name="Breuker C.J."/>
        </authorList>
    </citation>
    <scope>NUCLEOTIDE SEQUENCE</scope>
    <source>
        <tissue evidence="2">Ovary</tissue>
    </source>
</reference>
<feature type="compositionally biased region" description="Low complexity" evidence="1">
    <location>
        <begin position="11"/>
        <end position="22"/>
    </location>
</feature>
<reference evidence="2" key="1">
    <citation type="journal article" date="2013" name="BMC Genomics">
        <title>Unscrambling butterfly oogenesis.</title>
        <authorList>
            <person name="Carter J.M."/>
            <person name="Baker S.C."/>
            <person name="Pink R."/>
            <person name="Carter D.R."/>
            <person name="Collins A."/>
            <person name="Tomlin J."/>
            <person name="Gibbs M."/>
            <person name="Breuker C.J."/>
        </authorList>
    </citation>
    <scope>NUCLEOTIDE SEQUENCE</scope>
    <source>
        <tissue evidence="2">Ovary</tissue>
    </source>
</reference>
<name>S4NTM7_9NEOP</name>
<sequence>MSACSAGETLSRAASSASAGRGDPQLSVFLEDEILYSNSLVFFISNSAMSDPTTTPFWRSSRASRPHSSACPA</sequence>
<accession>S4NTM7</accession>
<dbReference type="EMBL" id="GAIX01013632">
    <property type="protein sequence ID" value="JAA78928.1"/>
    <property type="molecule type" value="Transcribed_RNA"/>
</dbReference>